<reference evidence="1 2" key="1">
    <citation type="journal article" date="2012" name="J. Bacteriol.">
        <title>Genome sequence of Sphingobium indicum B90A, a hexachlorocyclohexane-degrading bacterium.</title>
        <authorList>
            <person name="Anand S."/>
            <person name="Sangwan N."/>
            <person name="Lata P."/>
            <person name="Kaur J."/>
            <person name="Dua A."/>
            <person name="Singh A.K."/>
            <person name="Verma M."/>
            <person name="Kaur J."/>
            <person name="Khurana J.P."/>
            <person name="Khurana P."/>
            <person name="Mathur S."/>
            <person name="Lal R."/>
        </authorList>
    </citation>
    <scope>NUCLEOTIDE SEQUENCE [LARGE SCALE GENOMIC DNA]</scope>
    <source>
        <strain evidence="2">DSM 16412 / CCM 7286 / MTCC 6364 / B90A</strain>
        <plasmid evidence="1">pSRL2</plasmid>
    </source>
</reference>
<dbReference type="GO" id="GO:0006355">
    <property type="term" value="P:regulation of DNA-templated transcription"/>
    <property type="evidence" value="ECO:0007669"/>
    <property type="project" value="InterPro"/>
</dbReference>
<dbReference type="AlphaFoldDB" id="A0A1L5BUQ1"/>
<dbReference type="SUPFAM" id="SSF46894">
    <property type="entry name" value="C-terminal effector domain of the bipartite response regulators"/>
    <property type="match status" value="1"/>
</dbReference>
<dbReference type="RefSeq" id="WP_007684549.1">
    <property type="nucleotide sequence ID" value="NZ_CP013072.1"/>
</dbReference>
<keyword evidence="1" id="KW-0614">Plasmid</keyword>
<protein>
    <submittedName>
        <fullName evidence="1">Uncharacterized protein</fullName>
    </submittedName>
</protein>
<dbReference type="InterPro" id="IPR036388">
    <property type="entry name" value="WH-like_DNA-bd_sf"/>
</dbReference>
<accession>A0A1L5BUQ1</accession>
<dbReference type="Gene3D" id="1.10.10.10">
    <property type="entry name" value="Winged helix-like DNA-binding domain superfamily/Winged helix DNA-binding domain"/>
    <property type="match status" value="1"/>
</dbReference>
<evidence type="ECO:0000313" key="2">
    <source>
        <dbReference type="Proteomes" id="UP000004550"/>
    </source>
</evidence>
<organism evidence="1 2">
    <name type="scientific">Sphingobium indicum (strain DSM 16412 / CCM 7286 / MTCC 6364 / B90A)</name>
    <dbReference type="NCBI Taxonomy" id="861109"/>
    <lineage>
        <taxon>Bacteria</taxon>
        <taxon>Pseudomonadati</taxon>
        <taxon>Pseudomonadota</taxon>
        <taxon>Alphaproteobacteria</taxon>
        <taxon>Sphingomonadales</taxon>
        <taxon>Sphingomonadaceae</taxon>
        <taxon>Sphingobium</taxon>
    </lineage>
</organism>
<evidence type="ECO:0000313" key="1">
    <source>
        <dbReference type="EMBL" id="APL96595.1"/>
    </source>
</evidence>
<dbReference type="GO" id="GO:0003677">
    <property type="term" value="F:DNA binding"/>
    <property type="evidence" value="ECO:0007669"/>
    <property type="project" value="InterPro"/>
</dbReference>
<dbReference type="EMBL" id="CP013072">
    <property type="protein sequence ID" value="APL96595.1"/>
    <property type="molecule type" value="Genomic_DNA"/>
</dbReference>
<gene>
    <name evidence="1" type="ORF">SIDU_18280</name>
</gene>
<dbReference type="KEGG" id="sinb:SIDU_18280"/>
<dbReference type="InterPro" id="IPR016032">
    <property type="entry name" value="Sig_transdc_resp-reg_C-effctor"/>
</dbReference>
<geneLocation type="plasmid" evidence="1 2">
    <name>pSRL2</name>
</geneLocation>
<proteinExistence type="predicted"/>
<dbReference type="Proteomes" id="UP000004550">
    <property type="component" value="Plasmid pSRL2"/>
</dbReference>
<name>A0A1L5BUQ1_SPHIB</name>
<sequence>MSEYIPSTQLRAGSSTTAADFIAGIDDTLGIDSLVTRFSQALGLQAASHACYAVGDGERRFLFGETGWCGPVARPEVLPQICFPITGWDERSYEVEIRLISMLESPEERANLHAMATLYLCRGIALLDARDDLTASSLTETEQFCLDQRQAGLCDLDIAEALDRSVQAVKVHVQRARRKQAA</sequence>